<sequence>MSYLVCETAQCLKGNTFQIGGAVAEICVYVIFHMMQIPLNLFLFDNIYKHGGHFPTYSGQTSGIEYIILFELVFAQRELVKLYFWRGLVTIRTATVTAAFYMIYQPYNRNACNYLIASRFCIYGTVCLFMEIAYAVER</sequence>
<reference evidence="2 3" key="1">
    <citation type="submission" date="2019-03" db="EMBL/GenBank/DDBJ databases">
        <title>Single cell metagenomics reveals metabolic interactions within the superorganism composed of flagellate Streblomastix strix and complex community of Bacteroidetes bacteria on its surface.</title>
        <authorList>
            <person name="Treitli S.C."/>
            <person name="Kolisko M."/>
            <person name="Husnik F."/>
            <person name="Keeling P."/>
            <person name="Hampl V."/>
        </authorList>
    </citation>
    <scope>NUCLEOTIDE SEQUENCE [LARGE SCALE GENOMIC DNA]</scope>
    <source>
        <strain evidence="2">ST1C</strain>
    </source>
</reference>
<accession>A0A5J4WDH8</accession>
<comment type="caution">
    <text evidence="2">The sequence shown here is derived from an EMBL/GenBank/DDBJ whole genome shotgun (WGS) entry which is preliminary data.</text>
</comment>
<protein>
    <submittedName>
        <fullName evidence="2">Uncharacterized protein</fullName>
    </submittedName>
</protein>
<keyword evidence="1" id="KW-0472">Membrane</keyword>
<evidence type="ECO:0000256" key="1">
    <source>
        <dbReference type="SAM" id="Phobius"/>
    </source>
</evidence>
<gene>
    <name evidence="2" type="ORF">EZS28_011427</name>
</gene>
<feature type="transmembrane region" description="Helical" evidence="1">
    <location>
        <begin position="116"/>
        <end position="136"/>
    </location>
</feature>
<organism evidence="2 3">
    <name type="scientific">Streblomastix strix</name>
    <dbReference type="NCBI Taxonomy" id="222440"/>
    <lineage>
        <taxon>Eukaryota</taxon>
        <taxon>Metamonada</taxon>
        <taxon>Preaxostyla</taxon>
        <taxon>Oxymonadida</taxon>
        <taxon>Streblomastigidae</taxon>
        <taxon>Streblomastix</taxon>
    </lineage>
</organism>
<name>A0A5J4WDH8_9EUKA</name>
<dbReference type="Proteomes" id="UP000324800">
    <property type="component" value="Unassembled WGS sequence"/>
</dbReference>
<evidence type="ECO:0000313" key="3">
    <source>
        <dbReference type="Proteomes" id="UP000324800"/>
    </source>
</evidence>
<dbReference type="AlphaFoldDB" id="A0A5J4WDH8"/>
<feature type="transmembrane region" description="Helical" evidence="1">
    <location>
        <begin position="83"/>
        <end position="104"/>
    </location>
</feature>
<proteinExistence type="predicted"/>
<evidence type="ECO:0000313" key="2">
    <source>
        <dbReference type="EMBL" id="KAA6393044.1"/>
    </source>
</evidence>
<dbReference type="EMBL" id="SNRW01002357">
    <property type="protein sequence ID" value="KAA6393044.1"/>
    <property type="molecule type" value="Genomic_DNA"/>
</dbReference>
<keyword evidence="1" id="KW-0812">Transmembrane</keyword>
<keyword evidence="1" id="KW-1133">Transmembrane helix</keyword>